<protein>
    <recommendedName>
        <fullName evidence="1">Methyltransferase type 11 domain-containing protein</fullName>
    </recommendedName>
</protein>
<name>A0A7I7NVV0_9MYCO</name>
<dbReference type="InterPro" id="IPR013216">
    <property type="entry name" value="Methyltransf_11"/>
</dbReference>
<dbReference type="EMBL" id="AP022582">
    <property type="protein sequence ID" value="BBY00360.1"/>
    <property type="molecule type" value="Genomic_DNA"/>
</dbReference>
<dbReference type="KEGG" id="mseo:MSEO_08590"/>
<evidence type="ECO:0000313" key="3">
    <source>
        <dbReference type="Proteomes" id="UP000466632"/>
    </source>
</evidence>
<organism evidence="2 3">
    <name type="scientific">Mycobacterium seoulense</name>
    <dbReference type="NCBI Taxonomy" id="386911"/>
    <lineage>
        <taxon>Bacteria</taxon>
        <taxon>Bacillati</taxon>
        <taxon>Actinomycetota</taxon>
        <taxon>Actinomycetes</taxon>
        <taxon>Mycobacteriales</taxon>
        <taxon>Mycobacteriaceae</taxon>
        <taxon>Mycobacterium</taxon>
    </lineage>
</organism>
<dbReference type="CDD" id="cd02440">
    <property type="entry name" value="AdoMet_MTases"/>
    <property type="match status" value="1"/>
</dbReference>
<accession>A0A7I7NVV0</accession>
<feature type="domain" description="Methyltransferase type 11" evidence="1">
    <location>
        <begin position="50"/>
        <end position="143"/>
    </location>
</feature>
<dbReference type="AlphaFoldDB" id="A0A7I7NVV0"/>
<proteinExistence type="predicted"/>
<evidence type="ECO:0000259" key="1">
    <source>
        <dbReference type="Pfam" id="PF08241"/>
    </source>
</evidence>
<dbReference type="Pfam" id="PF08241">
    <property type="entry name" value="Methyltransf_11"/>
    <property type="match status" value="1"/>
</dbReference>
<keyword evidence="3" id="KW-1185">Reference proteome</keyword>
<dbReference type="Proteomes" id="UP000466632">
    <property type="component" value="Chromosome"/>
</dbReference>
<dbReference type="SUPFAM" id="SSF53335">
    <property type="entry name" value="S-adenosyl-L-methionine-dependent methyltransferases"/>
    <property type="match status" value="1"/>
</dbReference>
<dbReference type="GO" id="GO:0008757">
    <property type="term" value="F:S-adenosylmethionine-dependent methyltransferase activity"/>
    <property type="evidence" value="ECO:0007669"/>
    <property type="project" value="InterPro"/>
</dbReference>
<evidence type="ECO:0000313" key="2">
    <source>
        <dbReference type="EMBL" id="BBY00360.1"/>
    </source>
</evidence>
<gene>
    <name evidence="2" type="ORF">MSEO_08590</name>
</gene>
<reference evidence="2 3" key="1">
    <citation type="journal article" date="2019" name="Emerg. Microbes Infect.">
        <title>Comprehensive subspecies identification of 175 nontuberculous mycobacteria species based on 7547 genomic profiles.</title>
        <authorList>
            <person name="Matsumoto Y."/>
            <person name="Kinjo T."/>
            <person name="Motooka D."/>
            <person name="Nabeya D."/>
            <person name="Jung N."/>
            <person name="Uechi K."/>
            <person name="Horii T."/>
            <person name="Iida T."/>
            <person name="Fujita J."/>
            <person name="Nakamura S."/>
        </authorList>
    </citation>
    <scope>NUCLEOTIDE SEQUENCE [LARGE SCALE GENOMIC DNA]</scope>
    <source>
        <strain evidence="2 3">JCM 16018</strain>
    </source>
</reference>
<dbReference type="Gene3D" id="3.40.50.150">
    <property type="entry name" value="Vaccinia Virus protein VP39"/>
    <property type="match status" value="1"/>
</dbReference>
<sequence length="270" mass="28766">MTLDTTISDAAPHRAVWALGDYALMAEEVMAPLGPVLVKATGLGPGVRVLDVAAGSGNISLPAAATGATVVSSDLTPELLQRSRVRAAAQGLKIDYREANAHALPFGDGEFDVVISAIGVQFAPDQQRAADELVRVCRPGGTIGLISWTPDGFFGRMLATIRPYRPSLSQAVPPAALWGRKGYVTALLGERIGRVSAVRGMLEVNRFDSAEAVHAYFKNHYGPTIEAYANIGHNRVLAAELDAQLVELAGQYLADGAMNWEYLLVTAEKR</sequence>
<dbReference type="PANTHER" id="PTHR43591">
    <property type="entry name" value="METHYLTRANSFERASE"/>
    <property type="match status" value="1"/>
</dbReference>
<dbReference type="InterPro" id="IPR029063">
    <property type="entry name" value="SAM-dependent_MTases_sf"/>
</dbReference>
<dbReference type="PANTHER" id="PTHR43591:SF24">
    <property type="entry name" value="2-METHOXY-6-POLYPRENYL-1,4-BENZOQUINOL METHYLASE, MITOCHONDRIAL"/>
    <property type="match status" value="1"/>
</dbReference>
<dbReference type="RefSeq" id="WP_163676364.1">
    <property type="nucleotide sequence ID" value="NZ_AP022582.1"/>
</dbReference>